<protein>
    <submittedName>
        <fullName evidence="2">Uncharacterized protein</fullName>
    </submittedName>
</protein>
<sequence length="105" mass="11132">MAGQDGARGATRAGLRLSHVFSSFRGLEQAGSTPVMLVHAWPELIKVAVRRPVRATAPPRGGAGGAVQPQFPCPDREMAGRAAAPRRSSRLCNDPPRPLTLPEVN</sequence>
<dbReference type="EMBL" id="BSSA01000019">
    <property type="protein sequence ID" value="GLW72756.1"/>
    <property type="molecule type" value="Genomic_DNA"/>
</dbReference>
<proteinExistence type="predicted"/>
<dbReference type="Proteomes" id="UP001165041">
    <property type="component" value="Unassembled WGS sequence"/>
</dbReference>
<reference evidence="2" key="1">
    <citation type="submission" date="2023-02" db="EMBL/GenBank/DDBJ databases">
        <title>Kitasatospora phosalacinea NBRC 14627.</title>
        <authorList>
            <person name="Ichikawa N."/>
            <person name="Sato H."/>
            <person name="Tonouchi N."/>
        </authorList>
    </citation>
    <scope>NUCLEOTIDE SEQUENCE</scope>
    <source>
        <strain evidence="2">NBRC 14627</strain>
    </source>
</reference>
<organism evidence="2 3">
    <name type="scientific">Kitasatospora phosalacinea</name>
    <dbReference type="NCBI Taxonomy" id="2065"/>
    <lineage>
        <taxon>Bacteria</taxon>
        <taxon>Bacillati</taxon>
        <taxon>Actinomycetota</taxon>
        <taxon>Actinomycetes</taxon>
        <taxon>Kitasatosporales</taxon>
        <taxon>Streptomycetaceae</taxon>
        <taxon>Kitasatospora</taxon>
    </lineage>
</organism>
<evidence type="ECO:0000256" key="1">
    <source>
        <dbReference type="SAM" id="MobiDB-lite"/>
    </source>
</evidence>
<dbReference type="AlphaFoldDB" id="A0A9W6QD22"/>
<gene>
    <name evidence="2" type="ORF">Kpho02_50550</name>
</gene>
<comment type="caution">
    <text evidence="2">The sequence shown here is derived from an EMBL/GenBank/DDBJ whole genome shotgun (WGS) entry which is preliminary data.</text>
</comment>
<evidence type="ECO:0000313" key="3">
    <source>
        <dbReference type="Proteomes" id="UP001165041"/>
    </source>
</evidence>
<accession>A0A9W6QD22</accession>
<evidence type="ECO:0000313" key="2">
    <source>
        <dbReference type="EMBL" id="GLW72756.1"/>
    </source>
</evidence>
<feature type="region of interest" description="Disordered" evidence="1">
    <location>
        <begin position="55"/>
        <end position="105"/>
    </location>
</feature>
<name>A0A9W6QD22_9ACTN</name>